<feature type="coiled-coil region" evidence="1">
    <location>
        <begin position="62"/>
        <end position="102"/>
    </location>
</feature>
<reference evidence="3" key="1">
    <citation type="journal article" date="2020" name="Fungal Divers.">
        <title>Resolving the Mortierellaceae phylogeny through synthesis of multi-gene phylogenetics and phylogenomics.</title>
        <authorList>
            <person name="Vandepol N."/>
            <person name="Liber J."/>
            <person name="Desiro A."/>
            <person name="Na H."/>
            <person name="Kennedy M."/>
            <person name="Barry K."/>
            <person name="Grigoriev I.V."/>
            <person name="Miller A.N."/>
            <person name="O'Donnell K."/>
            <person name="Stajich J.E."/>
            <person name="Bonito G."/>
        </authorList>
    </citation>
    <scope>NUCLEOTIDE SEQUENCE</scope>
    <source>
        <strain evidence="3">CK1249</strain>
    </source>
</reference>
<evidence type="ECO:0000256" key="2">
    <source>
        <dbReference type="SAM" id="MobiDB-lite"/>
    </source>
</evidence>
<evidence type="ECO:0000256" key="1">
    <source>
        <dbReference type="SAM" id="Coils"/>
    </source>
</evidence>
<feature type="region of interest" description="Disordered" evidence="2">
    <location>
        <begin position="1"/>
        <end position="49"/>
    </location>
</feature>
<feature type="compositionally biased region" description="Basic residues" evidence="2">
    <location>
        <begin position="34"/>
        <end position="44"/>
    </location>
</feature>
<organism evidence="3 4">
    <name type="scientific">Mortierella alpina</name>
    <name type="common">Oleaginous fungus</name>
    <name type="synonym">Mortierella renispora</name>
    <dbReference type="NCBI Taxonomy" id="64518"/>
    <lineage>
        <taxon>Eukaryota</taxon>
        <taxon>Fungi</taxon>
        <taxon>Fungi incertae sedis</taxon>
        <taxon>Mucoromycota</taxon>
        <taxon>Mortierellomycotina</taxon>
        <taxon>Mortierellomycetes</taxon>
        <taxon>Mortierellales</taxon>
        <taxon>Mortierellaceae</taxon>
        <taxon>Mortierella</taxon>
    </lineage>
</organism>
<proteinExistence type="predicted"/>
<keyword evidence="1" id="KW-0175">Coiled coil</keyword>
<protein>
    <submittedName>
        <fullName evidence="3">Uncharacterized protein</fullName>
    </submittedName>
</protein>
<evidence type="ECO:0000313" key="3">
    <source>
        <dbReference type="EMBL" id="KAF9952710.1"/>
    </source>
</evidence>
<comment type="caution">
    <text evidence="3">The sequence shown here is derived from an EMBL/GenBank/DDBJ whole genome shotgun (WGS) entry which is preliminary data.</text>
</comment>
<dbReference type="EMBL" id="JAAAHY010001101">
    <property type="protein sequence ID" value="KAF9952710.1"/>
    <property type="molecule type" value="Genomic_DNA"/>
</dbReference>
<dbReference type="Proteomes" id="UP000738359">
    <property type="component" value="Unassembled WGS sequence"/>
</dbReference>
<gene>
    <name evidence="3" type="ORF">BGZ70_000533</name>
</gene>
<evidence type="ECO:0000313" key="4">
    <source>
        <dbReference type="Proteomes" id="UP000738359"/>
    </source>
</evidence>
<sequence>MLNYLQTTAARERGADIPGMTATPAGTANQPHTAAKKKKKKKKPLATATAAEAVNPASASCLTAAKAAAETAEQAAAEAAKAAKAADEAAKAADEAAKAADETAKAAGGAAMEAANATRAARAAAEAAAEAVKAAEMLVAADQETEAAKATPEEAIGAGYESDNEYEKSLAGKTFLYVPVEGAIQVRTRSGATKEEILEWPYTEGHGLAVPNYILTGYIRSFNFDGPINKRYSKLYGPTARIHGPAIIYNENGRVAVSLTEEDIPKIFRHCGGI</sequence>
<name>A0A9P6IY90_MORAP</name>
<dbReference type="AlphaFoldDB" id="A0A9P6IY90"/>
<accession>A0A9P6IY90</accession>
<keyword evidence="4" id="KW-1185">Reference proteome</keyword>
<dbReference type="OrthoDB" id="2446592at2759"/>